<dbReference type="PANTHER" id="PTHR46591:SF1">
    <property type="entry name" value="ZINC FINGER FYVE DOMAIN-CONTAINING PROTEIN 26"/>
    <property type="match status" value="1"/>
</dbReference>
<dbReference type="InterPro" id="IPR028730">
    <property type="entry name" value="ZFYVE26"/>
</dbReference>
<protein>
    <submittedName>
        <fullName evidence="2">Zinc finger FYVE domain-containing protein 26</fullName>
    </submittedName>
</protein>
<gene>
    <name evidence="2" type="primary">ZFYVE26_2</name>
    <name evidence="2" type="ORF">EYF80_067705</name>
</gene>
<dbReference type="AlphaFoldDB" id="A0A4Z2E059"/>
<proteinExistence type="predicted"/>
<feature type="region of interest" description="Disordered" evidence="1">
    <location>
        <begin position="37"/>
        <end position="61"/>
    </location>
</feature>
<evidence type="ECO:0000256" key="1">
    <source>
        <dbReference type="SAM" id="MobiDB-lite"/>
    </source>
</evidence>
<dbReference type="GO" id="GO:0030496">
    <property type="term" value="C:midbody"/>
    <property type="evidence" value="ECO:0007669"/>
    <property type="project" value="TreeGrafter"/>
</dbReference>
<dbReference type="EMBL" id="SRLO01023808">
    <property type="protein sequence ID" value="TNN22181.1"/>
    <property type="molecule type" value="Genomic_DNA"/>
</dbReference>
<dbReference type="GO" id="GO:0005813">
    <property type="term" value="C:centrosome"/>
    <property type="evidence" value="ECO:0007669"/>
    <property type="project" value="TreeGrafter"/>
</dbReference>
<name>A0A4Z2E059_9TELE</name>
<dbReference type="GO" id="GO:0000281">
    <property type="term" value="P:mitotic cytokinesis"/>
    <property type="evidence" value="ECO:0007669"/>
    <property type="project" value="InterPro"/>
</dbReference>
<comment type="caution">
    <text evidence="2">The sequence shown here is derived from an EMBL/GenBank/DDBJ whole genome shotgun (WGS) entry which is preliminary data.</text>
</comment>
<organism evidence="2 3">
    <name type="scientific">Liparis tanakae</name>
    <name type="common">Tanaka's snailfish</name>
    <dbReference type="NCBI Taxonomy" id="230148"/>
    <lineage>
        <taxon>Eukaryota</taxon>
        <taxon>Metazoa</taxon>
        <taxon>Chordata</taxon>
        <taxon>Craniata</taxon>
        <taxon>Vertebrata</taxon>
        <taxon>Euteleostomi</taxon>
        <taxon>Actinopterygii</taxon>
        <taxon>Neopterygii</taxon>
        <taxon>Teleostei</taxon>
        <taxon>Neoteleostei</taxon>
        <taxon>Acanthomorphata</taxon>
        <taxon>Eupercaria</taxon>
        <taxon>Perciformes</taxon>
        <taxon>Cottioidei</taxon>
        <taxon>Cottales</taxon>
        <taxon>Liparidae</taxon>
        <taxon>Liparis</taxon>
    </lineage>
</organism>
<evidence type="ECO:0000313" key="2">
    <source>
        <dbReference type="EMBL" id="TNN22181.1"/>
    </source>
</evidence>
<accession>A0A4Z2E059</accession>
<dbReference type="GO" id="GO:0005765">
    <property type="term" value="C:lysosomal membrane"/>
    <property type="evidence" value="ECO:0007669"/>
    <property type="project" value="TreeGrafter"/>
</dbReference>
<feature type="compositionally biased region" description="Pro residues" evidence="1">
    <location>
        <begin position="93"/>
        <end position="108"/>
    </location>
</feature>
<sequence length="127" mass="14245">MTCIRFFTHGASSYLKLGEQQRWLVRAKEHLRTYLQEQQGRGAGRKRSQVNSFRKMMSSSDVSRHMNTIELQLEVTRFLQRCESAAASKAPKTGPPSPEPPGSSPPPTLFGGSPMKVEVACKVRIRL</sequence>
<dbReference type="Proteomes" id="UP000314294">
    <property type="component" value="Unassembled WGS sequence"/>
</dbReference>
<dbReference type="GO" id="GO:0032465">
    <property type="term" value="P:regulation of cytokinesis"/>
    <property type="evidence" value="ECO:0007669"/>
    <property type="project" value="TreeGrafter"/>
</dbReference>
<reference evidence="2 3" key="1">
    <citation type="submission" date="2019-03" db="EMBL/GenBank/DDBJ databases">
        <title>First draft genome of Liparis tanakae, snailfish: a comprehensive survey of snailfish specific genes.</title>
        <authorList>
            <person name="Kim W."/>
            <person name="Song I."/>
            <person name="Jeong J.-H."/>
            <person name="Kim D."/>
            <person name="Kim S."/>
            <person name="Ryu S."/>
            <person name="Song J.Y."/>
            <person name="Lee S.K."/>
        </authorList>
    </citation>
    <scope>NUCLEOTIDE SEQUENCE [LARGE SCALE GENOMIC DNA]</scope>
    <source>
        <tissue evidence="2">Muscle</tissue>
    </source>
</reference>
<evidence type="ECO:0000313" key="3">
    <source>
        <dbReference type="Proteomes" id="UP000314294"/>
    </source>
</evidence>
<feature type="region of interest" description="Disordered" evidence="1">
    <location>
        <begin position="84"/>
        <end position="115"/>
    </location>
</feature>
<dbReference type="PANTHER" id="PTHR46591">
    <property type="entry name" value="ZINC FINGER FYVE DOMAIN-CONTAINING PROTEIN 26"/>
    <property type="match status" value="1"/>
</dbReference>
<dbReference type="GO" id="GO:0000724">
    <property type="term" value="P:double-strand break repair via homologous recombination"/>
    <property type="evidence" value="ECO:0007669"/>
    <property type="project" value="InterPro"/>
</dbReference>
<feature type="compositionally biased region" description="Polar residues" evidence="1">
    <location>
        <begin position="49"/>
        <end position="61"/>
    </location>
</feature>
<keyword evidence="3" id="KW-1185">Reference proteome</keyword>
<dbReference type="GO" id="GO:0032266">
    <property type="term" value="F:phosphatidylinositol-3-phosphate binding"/>
    <property type="evidence" value="ECO:0007669"/>
    <property type="project" value="InterPro"/>
</dbReference>
<dbReference type="OrthoDB" id="1936617at2759"/>